<comment type="caution">
    <text evidence="1">The sequence shown here is derived from an EMBL/GenBank/DDBJ whole genome shotgun (WGS) entry which is preliminary data.</text>
</comment>
<organism evidence="1 2">
    <name type="scientific">Vespula pensylvanica</name>
    <name type="common">Western yellow jacket</name>
    <name type="synonym">Wasp</name>
    <dbReference type="NCBI Taxonomy" id="30213"/>
    <lineage>
        <taxon>Eukaryota</taxon>
        <taxon>Metazoa</taxon>
        <taxon>Ecdysozoa</taxon>
        <taxon>Arthropoda</taxon>
        <taxon>Hexapoda</taxon>
        <taxon>Insecta</taxon>
        <taxon>Pterygota</taxon>
        <taxon>Neoptera</taxon>
        <taxon>Endopterygota</taxon>
        <taxon>Hymenoptera</taxon>
        <taxon>Apocrita</taxon>
        <taxon>Aculeata</taxon>
        <taxon>Vespoidea</taxon>
        <taxon>Vespidae</taxon>
        <taxon>Vespinae</taxon>
        <taxon>Vespula</taxon>
    </lineage>
</organism>
<accession>A0A834JZA2</accession>
<evidence type="ECO:0000313" key="1">
    <source>
        <dbReference type="EMBL" id="KAF7397176.1"/>
    </source>
</evidence>
<dbReference type="EMBL" id="JACSDY010000020">
    <property type="protein sequence ID" value="KAF7397176.1"/>
    <property type="molecule type" value="Genomic_DNA"/>
</dbReference>
<proteinExistence type="predicted"/>
<keyword evidence="2" id="KW-1185">Reference proteome</keyword>
<reference evidence="1" key="1">
    <citation type="journal article" date="2020" name="G3 (Bethesda)">
        <title>High-Quality Assemblies for Three Invasive Social Wasps from the &lt;i&gt;Vespula&lt;/i&gt; Genus.</title>
        <authorList>
            <person name="Harrop T.W.R."/>
            <person name="Guhlin J."/>
            <person name="McLaughlin G.M."/>
            <person name="Permina E."/>
            <person name="Stockwell P."/>
            <person name="Gilligan J."/>
            <person name="Le Lec M.F."/>
            <person name="Gruber M.A.M."/>
            <person name="Quinn O."/>
            <person name="Lovegrove M."/>
            <person name="Duncan E.J."/>
            <person name="Remnant E.J."/>
            <person name="Van Eeckhoven J."/>
            <person name="Graham B."/>
            <person name="Knapp R.A."/>
            <person name="Langford K.W."/>
            <person name="Kronenberg Z."/>
            <person name="Press M.O."/>
            <person name="Eacker S.M."/>
            <person name="Wilson-Rankin E.E."/>
            <person name="Purcell J."/>
            <person name="Lester P.J."/>
            <person name="Dearden P.K."/>
        </authorList>
    </citation>
    <scope>NUCLEOTIDE SEQUENCE</scope>
    <source>
        <strain evidence="1">Volc-1</strain>
    </source>
</reference>
<name>A0A834JZA2_VESPE</name>
<dbReference type="AlphaFoldDB" id="A0A834JZA2"/>
<gene>
    <name evidence="1" type="ORF">H0235_016713</name>
</gene>
<protein>
    <submittedName>
        <fullName evidence="1">Uncharacterized protein</fullName>
    </submittedName>
</protein>
<evidence type="ECO:0000313" key="2">
    <source>
        <dbReference type="Proteomes" id="UP000600918"/>
    </source>
</evidence>
<sequence>MRRIMQRQDDFCFLSGRQRQNECPFRLSKFHAILTRYSDFKGKLTSLSLVTNERRDYGKENTVQQRILNCPAFELQKVAPKEIIDERMWSKTAKDLISSAECFFFFDDFRKETLFIKDNLDSSLRRSRRNCSSVGVLGFSGPVHSVIEWMI</sequence>
<dbReference type="Proteomes" id="UP000600918">
    <property type="component" value="Unassembled WGS sequence"/>
</dbReference>